<evidence type="ECO:0000256" key="4">
    <source>
        <dbReference type="ARBA" id="ARBA00022840"/>
    </source>
</evidence>
<keyword evidence="4 5" id="KW-0067">ATP-binding</keyword>
<protein>
    <recommendedName>
        <fullName evidence="5">Lipid II isoglutaminyl synthase (glutamine-hydrolyzing) subunit MurT</fullName>
        <ecNumber evidence="5">6.3.5.13</ecNumber>
    </recommendedName>
</protein>
<dbReference type="InterPro" id="IPR013564">
    <property type="entry name" value="MurT_C"/>
</dbReference>
<comment type="caution">
    <text evidence="5">Lacks conserved residue(s) required for the propagation of feature annotation.</text>
</comment>
<dbReference type="RefSeq" id="WP_228882717.1">
    <property type="nucleotide sequence ID" value="NZ_CABIIK010000054.1"/>
</dbReference>
<dbReference type="GO" id="GO:0140282">
    <property type="term" value="F:carbon-nitrogen ligase activity on lipid II"/>
    <property type="evidence" value="ECO:0007669"/>
    <property type="project" value="UniProtKB-UniRule"/>
</dbReference>
<comment type="catalytic activity">
    <reaction evidence="5">
        <text>beta-D-GlcNAc-(1-&gt;4)-Mur2Ac(oyl-L-Ala-gamma-D-O-P-Glu-L-Lys-D-Ala-D-Ala)-di-trans,octa-cis-undecaprenyl diphosphate + NH4(+) = beta-D-GlcNAc-(1-&gt;4)-Mur2Ac(oyl-L-Ala-D-isoglutaminyl-L-Lys-D-Ala-D-Ala)-di-trans,octa-cis-undecaprenyl diphosphate + phosphate + H(+)</text>
        <dbReference type="Rhea" id="RHEA:57932"/>
        <dbReference type="ChEBI" id="CHEBI:15378"/>
        <dbReference type="ChEBI" id="CHEBI:28938"/>
        <dbReference type="ChEBI" id="CHEBI:43474"/>
        <dbReference type="ChEBI" id="CHEBI:62233"/>
        <dbReference type="ChEBI" id="CHEBI:143132"/>
    </reaction>
</comment>
<dbReference type="GO" id="GO:0071555">
    <property type="term" value="P:cell wall organization"/>
    <property type="evidence" value="ECO:0007669"/>
    <property type="project" value="UniProtKB-KW"/>
</dbReference>
<gene>
    <name evidence="8" type="primary">murD_1</name>
    <name evidence="5" type="synonym">murT</name>
    <name evidence="8" type="ORF">ACWI_03980</name>
    <name evidence="9" type="ORF">LNN31_05705</name>
</gene>
<feature type="binding site" evidence="5">
    <location>
        <position position="233"/>
    </location>
    <ligand>
        <name>Zn(2+)</name>
        <dbReference type="ChEBI" id="CHEBI:29105"/>
    </ligand>
</feature>
<dbReference type="AlphaFoldDB" id="A0A1F2PL92"/>
<dbReference type="GO" id="GO:0009252">
    <property type="term" value="P:peptidoglycan biosynthetic process"/>
    <property type="evidence" value="ECO:0007669"/>
    <property type="project" value="UniProtKB-UniRule"/>
</dbReference>
<dbReference type="UniPathway" id="UPA00219"/>
<evidence type="ECO:0000256" key="2">
    <source>
        <dbReference type="ARBA" id="ARBA00022598"/>
    </source>
</evidence>
<dbReference type="PANTHER" id="PTHR23135:SF7">
    <property type="entry name" value="LIPID II ISOGLUTAMINYL SYNTHASE (GLUTAMINE-HYDROLYZING) SUBUNIT MURT"/>
    <property type="match status" value="1"/>
</dbReference>
<feature type="binding site" evidence="5">
    <location>
        <position position="208"/>
    </location>
    <ligand>
        <name>Zn(2+)</name>
        <dbReference type="ChEBI" id="CHEBI:29105"/>
    </ligand>
</feature>
<dbReference type="STRING" id="52694.ACWI_03980"/>
<evidence type="ECO:0000259" key="7">
    <source>
        <dbReference type="Pfam" id="PF08353"/>
    </source>
</evidence>
<evidence type="ECO:0000256" key="1">
    <source>
        <dbReference type="ARBA" id="ARBA00004752"/>
    </source>
</evidence>
<dbReference type="PROSITE" id="PS01011">
    <property type="entry name" value="FOLYLPOLYGLU_SYNT_1"/>
    <property type="match status" value="1"/>
</dbReference>
<dbReference type="GO" id="GO:0004326">
    <property type="term" value="F:tetrahydrofolylpolyglutamate synthase activity"/>
    <property type="evidence" value="ECO:0007669"/>
    <property type="project" value="InterPro"/>
</dbReference>
<comment type="catalytic activity">
    <reaction evidence="5">
        <text>beta-D-GlcNAc-(1-&gt;4)-Mur2Ac(oyl-L-Ala-gamma-D-Glu-L-Lys-D-Ala-D-Ala)-di-trans,octa-cis-undecaprenyl diphosphate + L-glutamine + ATP + H2O = beta-D-GlcNAc-(1-&gt;4)-Mur2Ac(oyl-L-Ala-D-isoglutaminyl-L-Lys-D-Ala-D-Ala)-di-trans,octa-cis-undecaprenyl diphosphate + L-glutamate + ADP + phosphate + H(+)</text>
        <dbReference type="Rhea" id="RHEA:57928"/>
        <dbReference type="ChEBI" id="CHEBI:15377"/>
        <dbReference type="ChEBI" id="CHEBI:15378"/>
        <dbReference type="ChEBI" id="CHEBI:29985"/>
        <dbReference type="ChEBI" id="CHEBI:30616"/>
        <dbReference type="ChEBI" id="CHEBI:43474"/>
        <dbReference type="ChEBI" id="CHEBI:58359"/>
        <dbReference type="ChEBI" id="CHEBI:60033"/>
        <dbReference type="ChEBI" id="CHEBI:62233"/>
        <dbReference type="ChEBI" id="CHEBI:456216"/>
        <dbReference type="EC" id="6.3.5.13"/>
    </reaction>
</comment>
<dbReference type="Pfam" id="PF08245">
    <property type="entry name" value="Mur_ligase_M"/>
    <property type="match status" value="1"/>
</dbReference>
<dbReference type="InterPro" id="IPR018109">
    <property type="entry name" value="Folylpolyglutamate_synth_CS"/>
</dbReference>
<evidence type="ECO:0000256" key="3">
    <source>
        <dbReference type="ARBA" id="ARBA00022741"/>
    </source>
</evidence>
<keyword evidence="5" id="KW-0961">Cell wall biogenesis/degradation</keyword>
<reference evidence="8 10" key="1">
    <citation type="submission" date="2015-09" db="EMBL/GenBank/DDBJ databases">
        <title>Genome sequence of Acetobacterium wieringae DSM 1911.</title>
        <authorList>
            <person name="Poehlein A."/>
            <person name="Bengelsdorf F.R."/>
            <person name="Schiel-Bengelsdorf B."/>
            <person name="Duerre P."/>
            <person name="Daniel R."/>
        </authorList>
    </citation>
    <scope>NUCLEOTIDE SEQUENCE [LARGE SCALE GENOMIC DNA]</scope>
    <source>
        <strain evidence="8 10">DSM 1911</strain>
    </source>
</reference>
<name>A0A1F2PL92_9FIRM</name>
<reference evidence="9" key="2">
    <citation type="submission" date="2021-11" db="EMBL/GenBank/DDBJ databases">
        <title>Isoprene-degrading acetogen.</title>
        <authorList>
            <person name="Yang Y."/>
            <person name="Jin H."/>
            <person name="Yan J."/>
        </authorList>
    </citation>
    <scope>NUCLEOTIDE SEQUENCE</scope>
    <source>
        <strain evidence="9">Berkeley</strain>
    </source>
</reference>
<dbReference type="EC" id="6.3.5.13" evidence="5"/>
<evidence type="ECO:0000313" key="10">
    <source>
        <dbReference type="Proteomes" id="UP000176244"/>
    </source>
</evidence>
<organism evidence="8 10">
    <name type="scientific">Acetobacterium wieringae</name>
    <dbReference type="NCBI Taxonomy" id="52694"/>
    <lineage>
        <taxon>Bacteria</taxon>
        <taxon>Bacillati</taxon>
        <taxon>Bacillota</taxon>
        <taxon>Clostridia</taxon>
        <taxon>Eubacteriales</taxon>
        <taxon>Eubacteriaceae</taxon>
        <taxon>Acetobacterium</taxon>
    </lineage>
</organism>
<dbReference type="Proteomes" id="UP001163550">
    <property type="component" value="Chromosome"/>
</dbReference>
<feature type="domain" description="Mur ligase central" evidence="6">
    <location>
        <begin position="56"/>
        <end position="199"/>
    </location>
</feature>
<dbReference type="InterPro" id="IPR036565">
    <property type="entry name" value="Mur-like_cat_sf"/>
</dbReference>
<comment type="pathway">
    <text evidence="1 5">Cell wall biogenesis; peptidoglycan biosynthesis.</text>
</comment>
<feature type="domain" description="Lipid II isoglutaminyl synthase (glutamine-hydrolyzing) subunit MurT C-terminal" evidence="7">
    <location>
        <begin position="325"/>
        <end position="434"/>
    </location>
</feature>
<keyword evidence="5" id="KW-0573">Peptidoglycan synthesis</keyword>
<comment type="similarity">
    <text evidence="5">Belongs to the MurCDEF family. MurT subfamily.</text>
</comment>
<feature type="binding site" evidence="5">
    <location>
        <position position="230"/>
    </location>
    <ligand>
        <name>Zn(2+)</name>
        <dbReference type="ChEBI" id="CHEBI:29105"/>
    </ligand>
</feature>
<evidence type="ECO:0000256" key="5">
    <source>
        <dbReference type="HAMAP-Rule" id="MF_02214"/>
    </source>
</evidence>
<dbReference type="Proteomes" id="UP000176244">
    <property type="component" value="Unassembled WGS sequence"/>
</dbReference>
<dbReference type="EMBL" id="CP087994">
    <property type="protein sequence ID" value="UYO63910.1"/>
    <property type="molecule type" value="Genomic_DNA"/>
</dbReference>
<dbReference type="GO" id="GO:0008270">
    <property type="term" value="F:zinc ion binding"/>
    <property type="evidence" value="ECO:0007669"/>
    <property type="project" value="UniProtKB-UniRule"/>
</dbReference>
<evidence type="ECO:0000259" key="6">
    <source>
        <dbReference type="Pfam" id="PF08245"/>
    </source>
</evidence>
<comment type="subunit">
    <text evidence="5">Forms a heterodimer with GatD.</text>
</comment>
<accession>A0A1F2PL92</accession>
<sequence length="451" mass="51039">MMKFYFALWLAKLMGIAIKLVSKGRGTNLPGEKALAIDPDFVKHFKNIDYSKVVFITGTNGKSSTTNLVTHILKQNGKKIVSNLEGANLLGGIATSLAKEASLLGKLKADYYIFETDERYLPLIYAQLPAENMLITNLQKDQVQRNGDPDFIIRKLKEVVNPRMTLILNNEEPRSRFFEEIAHRSIYYSVANHAESFTKGGDYPTQACPKCHHDLRFDYYNVDSIGAFACDFCGFASKSTPDYLVTELNFSDKTFKLKDVVFHMPYDLPFMFYNYAGALAVCDALCGITPAAAAGAFENFKNIGGRFEVLTYKNKTIKYMRIKQENPDTLQSALNIMASDKSKKMVALGLYVVNDFVPHYINTFYAFDCDFKPLVDSNVERYLCFSEHVAYDTANRLVYDGVSKEVITIMDSDNISEIFAEIDKAETDNIYLITWISTFEKMKKFIEGGQN</sequence>
<comment type="function">
    <text evidence="5">The lipid II isoglutaminyl synthase complex catalyzes the formation of alpha-D-isoglutamine in the cell wall lipid II stem peptide. The MurT subunit catalyzes the ATP-dependent amidation of D-glutamate residue of lipid II, converting it to an isoglutamine residue.</text>
</comment>
<dbReference type="InterPro" id="IPR043703">
    <property type="entry name" value="Lipid_II_synth_MurT"/>
</dbReference>
<keyword evidence="11" id="KW-1185">Reference proteome</keyword>
<keyword evidence="5" id="KW-0479">Metal-binding</keyword>
<dbReference type="Gene3D" id="3.40.1190.10">
    <property type="entry name" value="Mur-like, catalytic domain"/>
    <property type="match status" value="1"/>
</dbReference>
<comment type="catalytic activity">
    <reaction evidence="5">
        <text>beta-D-GlcNAc-(1-&gt;4)-Mur2Ac(oyl-L-Ala-gamma-D-Glu-L-Lys-D-Ala-D-Ala)-di-trans,octa-cis-undecaprenyl diphosphate + ATP = beta-D-GlcNAc-(1-&gt;4)-Mur2Ac(oyl-L-Ala-gamma-D-O-P-Glu-L-Lys-D-Ala-D-Ala)-di-trans,octa-cis-undecaprenyl diphosphate + ADP</text>
        <dbReference type="Rhea" id="RHEA:59488"/>
        <dbReference type="ChEBI" id="CHEBI:30616"/>
        <dbReference type="ChEBI" id="CHEBI:60033"/>
        <dbReference type="ChEBI" id="CHEBI:143132"/>
        <dbReference type="ChEBI" id="CHEBI:456216"/>
    </reaction>
</comment>
<dbReference type="SUPFAM" id="SSF53623">
    <property type="entry name" value="MurD-like peptide ligases, catalytic domain"/>
    <property type="match status" value="1"/>
</dbReference>
<evidence type="ECO:0000313" key="8">
    <source>
        <dbReference type="EMBL" id="OFV72148.1"/>
    </source>
</evidence>
<keyword evidence="5" id="KW-0862">Zinc</keyword>
<evidence type="ECO:0000313" key="11">
    <source>
        <dbReference type="Proteomes" id="UP001163550"/>
    </source>
</evidence>
<dbReference type="PANTHER" id="PTHR23135">
    <property type="entry name" value="MUR LIGASE FAMILY MEMBER"/>
    <property type="match status" value="1"/>
</dbReference>
<dbReference type="EMBL" id="LKEU01000012">
    <property type="protein sequence ID" value="OFV72148.1"/>
    <property type="molecule type" value="Genomic_DNA"/>
</dbReference>
<keyword evidence="3 5" id="KW-0547">Nucleotide-binding</keyword>
<evidence type="ECO:0000313" key="9">
    <source>
        <dbReference type="EMBL" id="UYO63910.1"/>
    </source>
</evidence>
<keyword evidence="2 5" id="KW-0436">Ligase</keyword>
<dbReference type="InterPro" id="IPR013221">
    <property type="entry name" value="Mur_ligase_cen"/>
</dbReference>
<dbReference type="Pfam" id="PF08353">
    <property type="entry name" value="MurT_C"/>
    <property type="match status" value="1"/>
</dbReference>
<dbReference type="HAMAP" id="MF_02214">
    <property type="entry name" value="Lipid_II_synth_MurT"/>
    <property type="match status" value="1"/>
</dbReference>
<dbReference type="GO" id="GO:0005524">
    <property type="term" value="F:ATP binding"/>
    <property type="evidence" value="ECO:0007669"/>
    <property type="project" value="UniProtKB-UniRule"/>
</dbReference>
<dbReference type="GO" id="GO:0008360">
    <property type="term" value="P:regulation of cell shape"/>
    <property type="evidence" value="ECO:0007669"/>
    <property type="project" value="UniProtKB-KW"/>
</dbReference>
<proteinExistence type="inferred from homology"/>
<feature type="binding site" evidence="5">
    <location>
        <position position="211"/>
    </location>
    <ligand>
        <name>Zn(2+)</name>
        <dbReference type="ChEBI" id="CHEBI:29105"/>
    </ligand>
</feature>
<keyword evidence="5" id="KW-0133">Cell shape</keyword>